<gene>
    <name evidence="13" type="ORF">QR680_003427</name>
</gene>
<dbReference type="GO" id="GO:0006886">
    <property type="term" value="P:intracellular protein transport"/>
    <property type="evidence" value="ECO:0007669"/>
    <property type="project" value="InterPro"/>
</dbReference>
<evidence type="ECO:0000256" key="1">
    <source>
        <dbReference type="ARBA" id="ARBA00004299"/>
    </source>
</evidence>
<evidence type="ECO:0000313" key="14">
    <source>
        <dbReference type="Proteomes" id="UP001175271"/>
    </source>
</evidence>
<evidence type="ECO:0000259" key="11">
    <source>
        <dbReference type="Pfam" id="PF04815"/>
    </source>
</evidence>
<dbReference type="GO" id="GO:0090110">
    <property type="term" value="P:COPII-coated vesicle cargo loading"/>
    <property type="evidence" value="ECO:0007669"/>
    <property type="project" value="TreeGrafter"/>
</dbReference>
<dbReference type="InterPro" id="IPR041742">
    <property type="entry name" value="Sec24-like_trunk_dom"/>
</dbReference>
<dbReference type="InterPro" id="IPR036174">
    <property type="entry name" value="Znf_Sec23_Sec24_sf"/>
</dbReference>
<comment type="caution">
    <text evidence="13">The sequence shown here is derived from an EMBL/GenBank/DDBJ whole genome shotgun (WGS) entry which is preliminary data.</text>
</comment>
<dbReference type="InterPro" id="IPR012990">
    <property type="entry name" value="Beta-sandwich_Sec23_24"/>
</dbReference>
<accession>A0AA39H6X3</accession>
<keyword evidence="14" id="KW-1185">Reference proteome</keyword>
<proteinExistence type="inferred from homology"/>
<evidence type="ECO:0000259" key="10">
    <source>
        <dbReference type="Pfam" id="PF04811"/>
    </source>
</evidence>
<feature type="domain" description="Sec23/Sec24 helical" evidence="11">
    <location>
        <begin position="899"/>
        <end position="1000"/>
    </location>
</feature>
<dbReference type="InterPro" id="IPR007123">
    <property type="entry name" value="Gelsolin-like_dom"/>
</dbReference>
<sequence>MHQPPTGASKPGFPNMATAGPHVGMSNPLQPQMNASNTISYGVNQPGMPGMPSGNHPIPPTMQITAQNASASVPSAQMAQMRLSNGSQQHPTMSAPTMMPPTTNNSIQAQQSLSIFSAAPQMTVNSAHTTMNASSVETPVNNVGQAQPSANSIPYAAPPSHTPSGANTAASHPIVNPVQPQQSQNMLPPIFQNSLQSPNGMSMPNAMLSTPVIATTQQPQSAVSGIMPPGLPGMPTSQGNRLGMPQAVQNGPSPAPPMGMPHAVPQYQGMGPPGMVPPRMSTSGLAHPGIGSPGMDARAMVAPPMGTSGMPGLGMPAPGMTGPVMPAPGMPAHGMTAPGMTAPGMMPHGMGAPGFGAGLPGRPGMPGGGFMQEPRKLDPNAMPSVIQVVEDDRSTRTGMFPTGYPTAEPPPLVTTPFTAQDQGNCNPKYMRSTLYAVPQNQDMIKQSQIPFSVAISPFANLLPNEKKPPIVDLRELGPVRCQRCKAYICAFMEFQDGGRRFRCPFCQSSTSVDDSYFCHVDHTGRRTDIQYRPELCLGSYEFVATKPYCRDGVQPKQPAFIFMLDVSYNSVRSGVVSRFCENLVSILQDLPIDAGRDKSEVQIGLVTYDHCIHFYNLMNPSGQPEMLVVNDVEDVFVPFIDGFLVPFEKALPALTECLEQIVAMFTDTRITESILGPVVQAGVDALKCSDRAGKLFIFHSSLPTFEAPGKLKNREDRKALATDREKTVLTPANDFYTKLGEECVKYGCAVDLFLFPSGFVDVASISPLSSLTGGSIYKYQYFDVQRDGQRFLSDLRRDVSREIAFDVMMRVRTSTGIRPTGFYGSFYMQNATDMEIGSIDSDKAIQVDIKHDDKLKDGEFAYVQVAVLFTSCSGQRRLRVHNLCLPVSADYNQLYRVADQDSLVTYLLKTSLKALKDKNPKEMQGDLRQRCAQILATYREKCSDTAPIGQLILPECLKLLPLYVNCILRHEALSGGAELTVDDRAWQMQLVESCRVQEALELLYPRVFEVTSMTLVADAPVEEFTVPTCVRASHENLQSDKAYLIENGLFMFFWVGSTVPQDWINDVFNAASFSGIDSESSYVPERDNNRSRAVRHLIEHIHEGRQRRMKMHVVKQNDSLEAWMKKFLVEDKGLNAFDSYVAFLCKIHKEIRSILT</sequence>
<feature type="region of interest" description="Disordered" evidence="7">
    <location>
        <begin position="1"/>
        <end position="62"/>
    </location>
</feature>
<dbReference type="AlphaFoldDB" id="A0AA39H6X3"/>
<dbReference type="InterPro" id="IPR006900">
    <property type="entry name" value="Sec23/24_helical_dom"/>
</dbReference>
<dbReference type="Gene3D" id="2.30.30.380">
    <property type="entry name" value="Zn-finger domain of Sec23/24"/>
    <property type="match status" value="1"/>
</dbReference>
<dbReference type="Pfam" id="PF00626">
    <property type="entry name" value="Gelsolin"/>
    <property type="match status" value="1"/>
</dbReference>
<dbReference type="InterPro" id="IPR029006">
    <property type="entry name" value="ADF-H/Gelsolin-like_dom_sf"/>
</dbReference>
<evidence type="ECO:0000256" key="7">
    <source>
        <dbReference type="SAM" id="MobiDB-lite"/>
    </source>
</evidence>
<dbReference type="Gene3D" id="1.20.120.730">
    <property type="entry name" value="Sec23/Sec24 helical domain"/>
    <property type="match status" value="1"/>
</dbReference>
<evidence type="ECO:0008006" key="15">
    <source>
        <dbReference type="Google" id="ProtNLM"/>
    </source>
</evidence>
<feature type="domain" description="Zinc finger Sec23/Sec24-type" evidence="9">
    <location>
        <begin position="478"/>
        <end position="516"/>
    </location>
</feature>
<organism evidence="13 14">
    <name type="scientific">Steinernema hermaphroditum</name>
    <dbReference type="NCBI Taxonomy" id="289476"/>
    <lineage>
        <taxon>Eukaryota</taxon>
        <taxon>Metazoa</taxon>
        <taxon>Ecdysozoa</taxon>
        <taxon>Nematoda</taxon>
        <taxon>Chromadorea</taxon>
        <taxon>Rhabditida</taxon>
        <taxon>Tylenchina</taxon>
        <taxon>Panagrolaimomorpha</taxon>
        <taxon>Strongyloidoidea</taxon>
        <taxon>Steinernematidae</taxon>
        <taxon>Steinernema</taxon>
    </lineage>
</organism>
<dbReference type="GO" id="GO:0030127">
    <property type="term" value="C:COPII vesicle coat"/>
    <property type="evidence" value="ECO:0007669"/>
    <property type="project" value="InterPro"/>
</dbReference>
<keyword evidence="5" id="KW-0653">Protein transport</keyword>
<dbReference type="EMBL" id="JAUCMV010000005">
    <property type="protein sequence ID" value="KAK0400260.1"/>
    <property type="molecule type" value="Genomic_DNA"/>
</dbReference>
<evidence type="ECO:0000259" key="12">
    <source>
        <dbReference type="Pfam" id="PF08033"/>
    </source>
</evidence>
<dbReference type="Gene3D" id="3.40.50.410">
    <property type="entry name" value="von Willebrand factor, type A domain"/>
    <property type="match status" value="1"/>
</dbReference>
<dbReference type="PANTHER" id="PTHR13803:SF4">
    <property type="entry name" value="SECRETORY 24CD, ISOFORM C"/>
    <property type="match status" value="1"/>
</dbReference>
<evidence type="ECO:0000256" key="4">
    <source>
        <dbReference type="ARBA" id="ARBA00022448"/>
    </source>
</evidence>
<evidence type="ECO:0000256" key="6">
    <source>
        <dbReference type="ARBA" id="ARBA00023329"/>
    </source>
</evidence>
<feature type="compositionally biased region" description="Polar residues" evidence="7">
    <location>
        <begin position="178"/>
        <end position="191"/>
    </location>
</feature>
<dbReference type="SUPFAM" id="SSF82919">
    <property type="entry name" value="Zn-finger domain of Sec23/24"/>
    <property type="match status" value="1"/>
</dbReference>
<reference evidence="13" key="1">
    <citation type="submission" date="2023-06" db="EMBL/GenBank/DDBJ databases">
        <title>Genomic analysis of the entomopathogenic nematode Steinernema hermaphroditum.</title>
        <authorList>
            <person name="Schwarz E.M."/>
            <person name="Heppert J.K."/>
            <person name="Baniya A."/>
            <person name="Schwartz H.T."/>
            <person name="Tan C.-H."/>
            <person name="Antoshechkin I."/>
            <person name="Sternberg P.W."/>
            <person name="Goodrich-Blair H."/>
            <person name="Dillman A.R."/>
        </authorList>
    </citation>
    <scope>NUCLEOTIDE SEQUENCE</scope>
    <source>
        <strain evidence="13">PS9179</strain>
        <tissue evidence="13">Whole animal</tissue>
    </source>
</reference>
<dbReference type="InterPro" id="IPR036465">
    <property type="entry name" value="vWFA_dom_sf"/>
</dbReference>
<feature type="compositionally biased region" description="Polar residues" evidence="7">
    <location>
        <begin position="27"/>
        <end position="43"/>
    </location>
</feature>
<dbReference type="GO" id="GO:0008270">
    <property type="term" value="F:zinc ion binding"/>
    <property type="evidence" value="ECO:0007669"/>
    <property type="project" value="InterPro"/>
</dbReference>
<dbReference type="Gene3D" id="3.40.20.10">
    <property type="entry name" value="Severin"/>
    <property type="match status" value="1"/>
</dbReference>
<feature type="region of interest" description="Disordered" evidence="7">
    <location>
        <begin position="145"/>
        <end position="191"/>
    </location>
</feature>
<dbReference type="InterPro" id="IPR036180">
    <property type="entry name" value="Gelsolin-like_dom_sf"/>
</dbReference>
<evidence type="ECO:0000259" key="8">
    <source>
        <dbReference type="Pfam" id="PF00626"/>
    </source>
</evidence>
<dbReference type="InterPro" id="IPR006895">
    <property type="entry name" value="Znf_Sec23_Sec24"/>
</dbReference>
<protein>
    <recommendedName>
        <fullName evidence="15">Protein transport protein Sec24C</fullName>
    </recommendedName>
</protein>
<feature type="domain" description="Gelsolin-like" evidence="8">
    <location>
        <begin position="1024"/>
        <end position="1089"/>
    </location>
</feature>
<evidence type="ECO:0000256" key="3">
    <source>
        <dbReference type="ARBA" id="ARBA00008334"/>
    </source>
</evidence>
<dbReference type="SUPFAM" id="SSF81811">
    <property type="entry name" value="Helical domain of Sec23/24"/>
    <property type="match status" value="1"/>
</dbReference>
<dbReference type="Pfam" id="PF04811">
    <property type="entry name" value="Sec23_trunk"/>
    <property type="match status" value="1"/>
</dbReference>
<dbReference type="CDD" id="cd01479">
    <property type="entry name" value="Sec24-like"/>
    <property type="match status" value="1"/>
</dbReference>
<dbReference type="Gene3D" id="2.60.40.1670">
    <property type="entry name" value="beta-sandwich domain of Sec23/24"/>
    <property type="match status" value="1"/>
</dbReference>
<dbReference type="SUPFAM" id="SSF82754">
    <property type="entry name" value="C-terminal, gelsolin-like domain of Sec23/24"/>
    <property type="match status" value="1"/>
</dbReference>
<name>A0AA39H6X3_9BILA</name>
<dbReference type="InterPro" id="IPR006896">
    <property type="entry name" value="Sec23/24_trunk_dom"/>
</dbReference>
<feature type="domain" description="Sec23/Sec24 beta-sandwich" evidence="12">
    <location>
        <begin position="804"/>
        <end position="888"/>
    </location>
</feature>
<dbReference type="InterPro" id="IPR036175">
    <property type="entry name" value="Sec23/24_helical_dom_sf"/>
</dbReference>
<evidence type="ECO:0000313" key="13">
    <source>
        <dbReference type="EMBL" id="KAK0400260.1"/>
    </source>
</evidence>
<evidence type="ECO:0000256" key="5">
    <source>
        <dbReference type="ARBA" id="ARBA00022927"/>
    </source>
</evidence>
<dbReference type="InterPro" id="IPR050550">
    <property type="entry name" value="SEC23_SEC24_subfamily"/>
</dbReference>
<dbReference type="GO" id="GO:0070971">
    <property type="term" value="C:endoplasmic reticulum exit site"/>
    <property type="evidence" value="ECO:0007669"/>
    <property type="project" value="TreeGrafter"/>
</dbReference>
<dbReference type="FunFam" id="3.40.50.410:FF:000020">
    <property type="entry name" value="protein transport protein Sec24D isoform X1"/>
    <property type="match status" value="1"/>
</dbReference>
<dbReference type="Pfam" id="PF04815">
    <property type="entry name" value="Sec23_helical"/>
    <property type="match status" value="1"/>
</dbReference>
<dbReference type="Proteomes" id="UP001175271">
    <property type="component" value="Unassembled WGS sequence"/>
</dbReference>
<dbReference type="SUPFAM" id="SSF81995">
    <property type="entry name" value="beta-sandwich domain of Sec23/24"/>
    <property type="match status" value="1"/>
</dbReference>
<comment type="similarity">
    <text evidence="3">Belongs to the SEC23/SEC24 family. SEC24 subfamily.</text>
</comment>
<dbReference type="Pfam" id="PF08033">
    <property type="entry name" value="Sec23_BS"/>
    <property type="match status" value="1"/>
</dbReference>
<evidence type="ECO:0000259" key="9">
    <source>
        <dbReference type="Pfam" id="PF04810"/>
    </source>
</evidence>
<dbReference type="Pfam" id="PF04810">
    <property type="entry name" value="zf-Sec23_Sec24"/>
    <property type="match status" value="1"/>
</dbReference>
<dbReference type="SUPFAM" id="SSF53300">
    <property type="entry name" value="vWA-like"/>
    <property type="match status" value="1"/>
</dbReference>
<comment type="subcellular location">
    <subcellularLocation>
        <location evidence="1">Cytoplasmic vesicle</location>
        <location evidence="1">COPII-coated vesicle membrane</location>
        <topology evidence="1">Peripheral membrane protein</topology>
        <orientation evidence="1">Cytoplasmic side</orientation>
    </subcellularLocation>
    <subcellularLocation>
        <location evidence="2">Endoplasmic reticulum membrane</location>
        <topology evidence="2">Peripheral membrane protein</topology>
        <orientation evidence="2">Cytoplasmic side</orientation>
    </subcellularLocation>
</comment>
<keyword evidence="6" id="KW-0968">Cytoplasmic vesicle</keyword>
<dbReference type="GO" id="GO:0005789">
    <property type="term" value="C:endoplasmic reticulum membrane"/>
    <property type="evidence" value="ECO:0007669"/>
    <property type="project" value="UniProtKB-SubCell"/>
</dbReference>
<dbReference type="GO" id="GO:0000149">
    <property type="term" value="F:SNARE binding"/>
    <property type="evidence" value="ECO:0007669"/>
    <property type="project" value="TreeGrafter"/>
</dbReference>
<feature type="domain" description="Sec23/Sec24 trunk" evidence="10">
    <location>
        <begin position="555"/>
        <end position="799"/>
    </location>
</feature>
<keyword evidence="4" id="KW-0813">Transport</keyword>
<dbReference type="PANTHER" id="PTHR13803">
    <property type="entry name" value="SEC24-RELATED PROTEIN"/>
    <property type="match status" value="1"/>
</dbReference>
<evidence type="ECO:0000256" key="2">
    <source>
        <dbReference type="ARBA" id="ARBA00004397"/>
    </source>
</evidence>